<protein>
    <recommendedName>
        <fullName evidence="1">RES domain-containing protein</fullName>
    </recommendedName>
</protein>
<dbReference type="InterPro" id="IPR014914">
    <property type="entry name" value="RES_dom"/>
</dbReference>
<reference evidence="2" key="1">
    <citation type="journal article" date="2014" name="Int. J. Syst. Evol. Microbiol.">
        <title>Complete genome sequence of Corynebacterium casei LMG S-19264T (=DSM 44701T), isolated from a smear-ripened cheese.</title>
        <authorList>
            <consortium name="US DOE Joint Genome Institute (JGI-PGF)"/>
            <person name="Walter F."/>
            <person name="Albersmeier A."/>
            <person name="Kalinowski J."/>
            <person name="Ruckert C."/>
        </authorList>
    </citation>
    <scope>NUCLEOTIDE SEQUENCE</scope>
    <source>
        <strain evidence="2">CGMCC 1.15958</strain>
    </source>
</reference>
<dbReference type="Pfam" id="PF08808">
    <property type="entry name" value="RES"/>
    <property type="match status" value="1"/>
</dbReference>
<dbReference type="AlphaFoldDB" id="A0A916YLA8"/>
<feature type="domain" description="RES" evidence="1">
    <location>
        <begin position="12"/>
        <end position="136"/>
    </location>
</feature>
<sequence>MIVYRITTPKYAQLTASGRSARWNRNGQFVIYFAGNISLACLENVVHRDSEGLIGNFSLMSVEIPKKVSIKIIQIDDLPENWSDKFNFEICQEISTKWLNNLESCVLCVPSVIVPLESNYLINPQHPDFRFIKLLSVEKFNFDNRIKST</sequence>
<reference evidence="2" key="2">
    <citation type="submission" date="2020-09" db="EMBL/GenBank/DDBJ databases">
        <authorList>
            <person name="Sun Q."/>
            <person name="Zhou Y."/>
        </authorList>
    </citation>
    <scope>NUCLEOTIDE SEQUENCE</scope>
    <source>
        <strain evidence="2">CGMCC 1.15958</strain>
    </source>
</reference>
<comment type="caution">
    <text evidence="2">The sequence shown here is derived from an EMBL/GenBank/DDBJ whole genome shotgun (WGS) entry which is preliminary data.</text>
</comment>
<organism evidence="2 3">
    <name type="scientific">Emticicia aquatilis</name>
    <dbReference type="NCBI Taxonomy" id="1537369"/>
    <lineage>
        <taxon>Bacteria</taxon>
        <taxon>Pseudomonadati</taxon>
        <taxon>Bacteroidota</taxon>
        <taxon>Cytophagia</taxon>
        <taxon>Cytophagales</taxon>
        <taxon>Leadbetterellaceae</taxon>
        <taxon>Emticicia</taxon>
    </lineage>
</organism>
<accession>A0A916YLA8</accession>
<name>A0A916YLA8_9BACT</name>
<proteinExistence type="predicted"/>
<dbReference type="SMART" id="SM00953">
    <property type="entry name" value="RES"/>
    <property type="match status" value="1"/>
</dbReference>
<dbReference type="RefSeq" id="WP_188765219.1">
    <property type="nucleotide sequence ID" value="NZ_BMKK01000002.1"/>
</dbReference>
<keyword evidence="3" id="KW-1185">Reference proteome</keyword>
<dbReference type="Proteomes" id="UP000609064">
    <property type="component" value="Unassembled WGS sequence"/>
</dbReference>
<evidence type="ECO:0000313" key="3">
    <source>
        <dbReference type="Proteomes" id="UP000609064"/>
    </source>
</evidence>
<evidence type="ECO:0000259" key="1">
    <source>
        <dbReference type="SMART" id="SM00953"/>
    </source>
</evidence>
<gene>
    <name evidence="2" type="ORF">GCM10011514_12970</name>
</gene>
<dbReference type="EMBL" id="BMKK01000002">
    <property type="protein sequence ID" value="GGD50155.1"/>
    <property type="molecule type" value="Genomic_DNA"/>
</dbReference>
<evidence type="ECO:0000313" key="2">
    <source>
        <dbReference type="EMBL" id="GGD50155.1"/>
    </source>
</evidence>